<dbReference type="AlphaFoldDB" id="A0A1X6ZMY1"/>
<dbReference type="InterPro" id="IPR021333">
    <property type="entry name" value="DUF2946"/>
</dbReference>
<organism evidence="1 2">
    <name type="scientific">Ruegeria meonggei</name>
    <dbReference type="NCBI Taxonomy" id="1446476"/>
    <lineage>
        <taxon>Bacteria</taxon>
        <taxon>Pseudomonadati</taxon>
        <taxon>Pseudomonadota</taxon>
        <taxon>Alphaproteobacteria</taxon>
        <taxon>Rhodobacterales</taxon>
        <taxon>Roseobacteraceae</taxon>
        <taxon>Ruegeria</taxon>
    </lineage>
</organism>
<sequence length="122" mass="13349">MTLSLRLLTLLTVLALLLTGAIPQGWMPTMGDDGKVLLVLCTGEGTVEQWVDLDPDDPIHDNTDERAMCPFAGLTADVDFPSVGAITPFTATIQPRWTHLEFTHRSAGFHARYDARAPPLFS</sequence>
<keyword evidence="2" id="KW-1185">Reference proteome</keyword>
<evidence type="ECO:0008006" key="3">
    <source>
        <dbReference type="Google" id="ProtNLM"/>
    </source>
</evidence>
<dbReference type="RefSeq" id="WP_085823254.1">
    <property type="nucleotide sequence ID" value="NZ_FWFP01000007.1"/>
</dbReference>
<gene>
    <name evidence="1" type="ORF">RUM8411_02750</name>
</gene>
<proteinExistence type="predicted"/>
<dbReference type="Proteomes" id="UP000193778">
    <property type="component" value="Unassembled WGS sequence"/>
</dbReference>
<dbReference type="EMBL" id="FWFP01000007">
    <property type="protein sequence ID" value="SLN56456.1"/>
    <property type="molecule type" value="Genomic_DNA"/>
</dbReference>
<reference evidence="2" key="1">
    <citation type="submission" date="2017-03" db="EMBL/GenBank/DDBJ databases">
        <authorList>
            <person name="Rodrigo-Torres L."/>
            <person name="Arahal R.D."/>
            <person name="Lucena T."/>
        </authorList>
    </citation>
    <scope>NUCLEOTIDE SEQUENCE [LARGE SCALE GENOMIC DNA]</scope>
    <source>
        <strain evidence="2">CECT 8411</strain>
    </source>
</reference>
<accession>A0A1X6ZMY1</accession>
<evidence type="ECO:0000313" key="2">
    <source>
        <dbReference type="Proteomes" id="UP000193778"/>
    </source>
</evidence>
<protein>
    <recommendedName>
        <fullName evidence="3">DUF2946 domain-containing protein</fullName>
    </recommendedName>
</protein>
<dbReference type="Pfam" id="PF11162">
    <property type="entry name" value="DUF2946"/>
    <property type="match status" value="1"/>
</dbReference>
<evidence type="ECO:0000313" key="1">
    <source>
        <dbReference type="EMBL" id="SLN56456.1"/>
    </source>
</evidence>
<name>A0A1X6ZMY1_9RHOB</name>